<comment type="similarity">
    <text evidence="1">Belongs to the STK19 family.</text>
</comment>
<dbReference type="Proteomes" id="UP001058974">
    <property type="component" value="Chromosome 6"/>
</dbReference>
<dbReference type="EMBL" id="JAMSHJ010000006">
    <property type="protein sequence ID" value="KAI5394871.1"/>
    <property type="molecule type" value="Genomic_DNA"/>
</dbReference>
<comment type="caution">
    <text evidence="2">The sequence shown here is derived from an EMBL/GenBank/DDBJ whole genome shotgun (WGS) entry which is preliminary data.</text>
</comment>
<organism evidence="2 3">
    <name type="scientific">Pisum sativum</name>
    <name type="common">Garden pea</name>
    <name type="synonym">Lathyrus oleraceus</name>
    <dbReference type="NCBI Taxonomy" id="3888"/>
    <lineage>
        <taxon>Eukaryota</taxon>
        <taxon>Viridiplantae</taxon>
        <taxon>Streptophyta</taxon>
        <taxon>Embryophyta</taxon>
        <taxon>Tracheophyta</taxon>
        <taxon>Spermatophyta</taxon>
        <taxon>Magnoliopsida</taxon>
        <taxon>eudicotyledons</taxon>
        <taxon>Gunneridae</taxon>
        <taxon>Pentapetalae</taxon>
        <taxon>rosids</taxon>
        <taxon>fabids</taxon>
        <taxon>Fabales</taxon>
        <taxon>Fabaceae</taxon>
        <taxon>Papilionoideae</taxon>
        <taxon>50 kb inversion clade</taxon>
        <taxon>NPAAA clade</taxon>
        <taxon>Hologalegina</taxon>
        <taxon>IRL clade</taxon>
        <taxon>Fabeae</taxon>
        <taxon>Lathyrus</taxon>
    </lineage>
</organism>
<evidence type="ECO:0000313" key="3">
    <source>
        <dbReference type="Proteomes" id="UP001058974"/>
    </source>
</evidence>
<name>A0A9D4W3X9_PEA</name>
<reference evidence="2 3" key="1">
    <citation type="journal article" date="2022" name="Nat. Genet.">
        <title>Improved pea reference genome and pan-genome highlight genomic features and evolutionary characteristics.</title>
        <authorList>
            <person name="Yang T."/>
            <person name="Liu R."/>
            <person name="Luo Y."/>
            <person name="Hu S."/>
            <person name="Wang D."/>
            <person name="Wang C."/>
            <person name="Pandey M.K."/>
            <person name="Ge S."/>
            <person name="Xu Q."/>
            <person name="Li N."/>
            <person name="Li G."/>
            <person name="Huang Y."/>
            <person name="Saxena R.K."/>
            <person name="Ji Y."/>
            <person name="Li M."/>
            <person name="Yan X."/>
            <person name="He Y."/>
            <person name="Liu Y."/>
            <person name="Wang X."/>
            <person name="Xiang C."/>
            <person name="Varshney R.K."/>
            <person name="Ding H."/>
            <person name="Gao S."/>
            <person name="Zong X."/>
        </authorList>
    </citation>
    <scope>NUCLEOTIDE SEQUENCE [LARGE SCALE GENOMIC DNA]</scope>
    <source>
        <strain evidence="2 3">cv. Zhongwan 6</strain>
    </source>
</reference>
<accession>A0A9D4W3X9</accession>
<dbReference type="InterPro" id="IPR018865">
    <property type="entry name" value="STK19-like"/>
</dbReference>
<dbReference type="PANTHER" id="PTHR15243:SF0">
    <property type="entry name" value="SERINE_THREONINE-PROTEIN KINASE 19"/>
    <property type="match status" value="1"/>
</dbReference>
<sequence length="146" mass="16678">MEGKTRAEFEVFEWFKIHVLDSKLETGIEHQELCSLLSLGGKVKDSHISLLINAGVITRQLIDPNMYWIAIPNIGSLLKGLVQGRKEIISLLSRRQYKEMMLAVLEKKRLRMSPLDMRFHLRDLIGSGHLRSDQTPAGIIIRVSKD</sequence>
<evidence type="ECO:0000256" key="1">
    <source>
        <dbReference type="ARBA" id="ARBA00093458"/>
    </source>
</evidence>
<dbReference type="Gramene" id="Psat06G0148100-T3">
    <property type="protein sequence ID" value="KAI5394871.1"/>
    <property type="gene ID" value="KIW84_061481"/>
</dbReference>
<dbReference type="AlphaFoldDB" id="A0A9D4W3X9"/>
<protein>
    <submittedName>
        <fullName evidence="2">Uncharacterized protein</fullName>
    </submittedName>
</protein>
<keyword evidence="3" id="KW-1185">Reference proteome</keyword>
<gene>
    <name evidence="2" type="ORF">KIW84_061481</name>
</gene>
<proteinExistence type="inferred from homology"/>
<evidence type="ECO:0000313" key="2">
    <source>
        <dbReference type="EMBL" id="KAI5394871.1"/>
    </source>
</evidence>
<dbReference type="Pfam" id="PF10494">
    <property type="entry name" value="Stk19"/>
    <property type="match status" value="1"/>
</dbReference>
<dbReference type="PANTHER" id="PTHR15243">
    <property type="entry name" value="SERINE/THREONINE-PROTEIN KINASE 19"/>
    <property type="match status" value="1"/>
</dbReference>